<dbReference type="SMART" id="SM00354">
    <property type="entry name" value="HTH_LACI"/>
    <property type="match status" value="1"/>
</dbReference>
<sequence>MKHITIKDVAKKLNVSISTVSRAFNNKYDIKEETKEKILKTAKELGYKPNPIAKKLSQQRSFTIGIIVPEFSNNFFPEVMLGAQEVLLKEGCQALIMQSNHSWEVEKKNVETLVNNMVDGLIISLTSESKNNAYYNDLIKQNIPIVFFNRTVDQIKASKVLFDDYKWAMFATEHLIVQGYKNITHLEGDKNLTLTKNRLRGFTDAHKKYKLTVGKVVPCGFKMEDGERVAQEMIDKSEVPRAIFAANDSSAVGAISVFKKNGYSIPKDIAIVGFTESNLAKHTTPTLTSVEQPTNDIGQTAAKLLLEQINTKGLFVPQTIVLNGRLNIRDSSVKII</sequence>
<dbReference type="GO" id="GO:0000976">
    <property type="term" value="F:transcription cis-regulatory region binding"/>
    <property type="evidence" value="ECO:0007669"/>
    <property type="project" value="TreeGrafter"/>
</dbReference>
<dbReference type="OrthoDB" id="9768806at2"/>
<feature type="domain" description="HTH cro/C1-type" evidence="5">
    <location>
        <begin position="2"/>
        <end position="40"/>
    </location>
</feature>
<proteinExistence type="predicted"/>
<dbReference type="InterPro" id="IPR010982">
    <property type="entry name" value="Lambda_DNA-bd_dom_sf"/>
</dbReference>
<dbReference type="InterPro" id="IPR028082">
    <property type="entry name" value="Peripla_BP_I"/>
</dbReference>
<keyword evidence="2" id="KW-0238">DNA-binding</keyword>
<evidence type="ECO:0000256" key="1">
    <source>
        <dbReference type="ARBA" id="ARBA00023015"/>
    </source>
</evidence>
<dbReference type="Pfam" id="PF13377">
    <property type="entry name" value="Peripla_BP_3"/>
    <property type="match status" value="1"/>
</dbReference>
<dbReference type="Proteomes" id="UP000183257">
    <property type="component" value="Unassembled WGS sequence"/>
</dbReference>
<name>A0A1K1R5B6_9FLAO</name>
<evidence type="ECO:0000256" key="2">
    <source>
        <dbReference type="ARBA" id="ARBA00023125"/>
    </source>
</evidence>
<dbReference type="Gene3D" id="1.10.260.40">
    <property type="entry name" value="lambda repressor-like DNA-binding domains"/>
    <property type="match status" value="1"/>
</dbReference>
<dbReference type="STRING" id="76595.SAMN05660313_03242"/>
<dbReference type="InterPro" id="IPR001387">
    <property type="entry name" value="Cro/C1-type_HTH"/>
</dbReference>
<dbReference type="InterPro" id="IPR046335">
    <property type="entry name" value="LacI/GalR-like_sensor"/>
</dbReference>
<feature type="domain" description="HTH lacI-type" evidence="4">
    <location>
        <begin position="4"/>
        <end position="58"/>
    </location>
</feature>
<keyword evidence="3" id="KW-0804">Transcription</keyword>
<evidence type="ECO:0000259" key="5">
    <source>
        <dbReference type="PROSITE" id="PS50943"/>
    </source>
</evidence>
<dbReference type="GO" id="GO:0003700">
    <property type="term" value="F:DNA-binding transcription factor activity"/>
    <property type="evidence" value="ECO:0007669"/>
    <property type="project" value="TreeGrafter"/>
</dbReference>
<dbReference type="PROSITE" id="PS50943">
    <property type="entry name" value="HTH_CROC1"/>
    <property type="match status" value="1"/>
</dbReference>
<organism evidence="6 7">
    <name type="scientific">Cellulophaga fucicola</name>
    <dbReference type="NCBI Taxonomy" id="76595"/>
    <lineage>
        <taxon>Bacteria</taxon>
        <taxon>Pseudomonadati</taxon>
        <taxon>Bacteroidota</taxon>
        <taxon>Flavobacteriia</taxon>
        <taxon>Flavobacteriales</taxon>
        <taxon>Flavobacteriaceae</taxon>
        <taxon>Cellulophaga</taxon>
    </lineage>
</organism>
<dbReference type="SUPFAM" id="SSF53822">
    <property type="entry name" value="Periplasmic binding protein-like I"/>
    <property type="match status" value="1"/>
</dbReference>
<evidence type="ECO:0000259" key="4">
    <source>
        <dbReference type="PROSITE" id="PS50932"/>
    </source>
</evidence>
<evidence type="ECO:0000313" key="6">
    <source>
        <dbReference type="EMBL" id="SFW66798.1"/>
    </source>
</evidence>
<accession>A0A1K1R5B6</accession>
<dbReference type="CDD" id="cd01392">
    <property type="entry name" value="HTH_LacI"/>
    <property type="match status" value="1"/>
</dbReference>
<evidence type="ECO:0000313" key="7">
    <source>
        <dbReference type="Proteomes" id="UP000183257"/>
    </source>
</evidence>
<keyword evidence="7" id="KW-1185">Reference proteome</keyword>
<dbReference type="AlphaFoldDB" id="A0A1K1R5B6"/>
<dbReference type="Pfam" id="PF00356">
    <property type="entry name" value="LacI"/>
    <property type="match status" value="1"/>
</dbReference>
<evidence type="ECO:0000256" key="3">
    <source>
        <dbReference type="ARBA" id="ARBA00023163"/>
    </source>
</evidence>
<dbReference type="PANTHER" id="PTHR30146:SF109">
    <property type="entry name" value="HTH-TYPE TRANSCRIPTIONAL REGULATOR GALS"/>
    <property type="match status" value="1"/>
</dbReference>
<gene>
    <name evidence="6" type="ORF">SAMN05660313_03242</name>
</gene>
<dbReference type="PANTHER" id="PTHR30146">
    <property type="entry name" value="LACI-RELATED TRANSCRIPTIONAL REPRESSOR"/>
    <property type="match status" value="1"/>
</dbReference>
<protein>
    <submittedName>
        <fullName evidence="6">Transcriptional regulator, LacI family</fullName>
    </submittedName>
</protein>
<dbReference type="CDD" id="cd06267">
    <property type="entry name" value="PBP1_LacI_sugar_binding-like"/>
    <property type="match status" value="1"/>
</dbReference>
<dbReference type="Gene3D" id="3.40.50.2300">
    <property type="match status" value="2"/>
</dbReference>
<dbReference type="InterPro" id="IPR000843">
    <property type="entry name" value="HTH_LacI"/>
</dbReference>
<reference evidence="7" key="1">
    <citation type="submission" date="2016-11" db="EMBL/GenBank/DDBJ databases">
        <authorList>
            <person name="Varghese N."/>
            <person name="Submissions S."/>
        </authorList>
    </citation>
    <scope>NUCLEOTIDE SEQUENCE [LARGE SCALE GENOMIC DNA]</scope>
    <source>
        <strain evidence="7">DSM 24786</strain>
    </source>
</reference>
<keyword evidence="1" id="KW-0805">Transcription regulation</keyword>
<dbReference type="RefSeq" id="WP_072304858.1">
    <property type="nucleotide sequence ID" value="NZ_FPIY01000007.1"/>
</dbReference>
<dbReference type="EMBL" id="FPIY01000007">
    <property type="protein sequence ID" value="SFW66798.1"/>
    <property type="molecule type" value="Genomic_DNA"/>
</dbReference>
<dbReference type="SUPFAM" id="SSF47413">
    <property type="entry name" value="lambda repressor-like DNA-binding domains"/>
    <property type="match status" value="1"/>
</dbReference>
<dbReference type="PROSITE" id="PS50932">
    <property type="entry name" value="HTH_LACI_2"/>
    <property type="match status" value="1"/>
</dbReference>